<evidence type="ECO:0000313" key="2">
    <source>
        <dbReference type="EMBL" id="MET3583714.1"/>
    </source>
</evidence>
<evidence type="ECO:0000256" key="1">
    <source>
        <dbReference type="SAM" id="Phobius"/>
    </source>
</evidence>
<proteinExistence type="predicted"/>
<reference evidence="2 3" key="1">
    <citation type="submission" date="2024-06" db="EMBL/GenBank/DDBJ databases">
        <title>Genomic Encyclopedia of Type Strains, Phase IV (KMG-IV): sequencing the most valuable type-strain genomes for metagenomic binning, comparative biology and taxonomic classification.</title>
        <authorList>
            <person name="Goeker M."/>
        </authorList>
    </citation>
    <scope>NUCLEOTIDE SEQUENCE [LARGE SCALE GENOMIC DNA]</scope>
    <source>
        <strain evidence="2 3">DSM 100022</strain>
    </source>
</reference>
<keyword evidence="3" id="KW-1185">Reference proteome</keyword>
<keyword evidence="1" id="KW-0472">Membrane</keyword>
<evidence type="ECO:0000313" key="3">
    <source>
        <dbReference type="Proteomes" id="UP001549204"/>
    </source>
</evidence>
<gene>
    <name evidence="2" type="ORF">ABID19_006779</name>
</gene>
<keyword evidence="1" id="KW-0812">Transmembrane</keyword>
<feature type="transmembrane region" description="Helical" evidence="1">
    <location>
        <begin position="12"/>
        <end position="33"/>
    </location>
</feature>
<name>A0ABV2GZK8_9HYPH</name>
<dbReference type="Proteomes" id="UP001549204">
    <property type="component" value="Unassembled WGS sequence"/>
</dbReference>
<organism evidence="2 3">
    <name type="scientific">Mesorhizobium robiniae</name>
    <dbReference type="NCBI Taxonomy" id="559315"/>
    <lineage>
        <taxon>Bacteria</taxon>
        <taxon>Pseudomonadati</taxon>
        <taxon>Pseudomonadota</taxon>
        <taxon>Alphaproteobacteria</taxon>
        <taxon>Hyphomicrobiales</taxon>
        <taxon>Phyllobacteriaceae</taxon>
        <taxon>Mesorhizobium</taxon>
    </lineage>
</organism>
<dbReference type="EMBL" id="JBEPMC010000021">
    <property type="protein sequence ID" value="MET3583714.1"/>
    <property type="molecule type" value="Genomic_DNA"/>
</dbReference>
<accession>A0ABV2GZK8</accession>
<comment type="caution">
    <text evidence="2">The sequence shown here is derived from an EMBL/GenBank/DDBJ whole genome shotgun (WGS) entry which is preliminary data.</text>
</comment>
<keyword evidence="1" id="KW-1133">Transmembrane helix</keyword>
<sequence length="47" mass="5444">MNLVQTDIAGAMIQYLLVAEATFYPSGLFLLAIREWPRAPEKWIHIR</sequence>
<protein>
    <submittedName>
        <fullName evidence="2">Uncharacterized protein</fullName>
    </submittedName>
</protein>